<dbReference type="PANTHER" id="PTHR15020:SF11">
    <property type="entry name" value="OS06G0360300 PROTEIN"/>
    <property type="match status" value="1"/>
</dbReference>
<dbReference type="STRING" id="307507.A0A2V0P7E0"/>
<feature type="compositionally biased region" description="Basic and acidic residues" evidence="1">
    <location>
        <begin position="643"/>
        <end position="660"/>
    </location>
</feature>
<dbReference type="Proteomes" id="UP000247498">
    <property type="component" value="Unassembled WGS sequence"/>
</dbReference>
<organism evidence="4 5">
    <name type="scientific">Raphidocelis subcapitata</name>
    <dbReference type="NCBI Taxonomy" id="307507"/>
    <lineage>
        <taxon>Eukaryota</taxon>
        <taxon>Viridiplantae</taxon>
        <taxon>Chlorophyta</taxon>
        <taxon>core chlorophytes</taxon>
        <taxon>Chlorophyceae</taxon>
        <taxon>CS clade</taxon>
        <taxon>Sphaeropleales</taxon>
        <taxon>Selenastraceae</taxon>
        <taxon>Raphidocelis</taxon>
    </lineage>
</organism>
<dbReference type="Gene3D" id="3.40.50.720">
    <property type="entry name" value="NAD(P)-binding Rossmann-like Domain"/>
    <property type="match status" value="2"/>
</dbReference>
<keyword evidence="5" id="KW-1185">Reference proteome</keyword>
<evidence type="ECO:0000313" key="4">
    <source>
        <dbReference type="EMBL" id="GBF93005.1"/>
    </source>
</evidence>
<feature type="compositionally biased region" description="Low complexity" evidence="1">
    <location>
        <begin position="628"/>
        <end position="642"/>
    </location>
</feature>
<reference evidence="4 5" key="1">
    <citation type="journal article" date="2018" name="Sci. Rep.">
        <title>Raphidocelis subcapitata (=Pseudokirchneriella subcapitata) provides an insight into genome evolution and environmental adaptations in the Sphaeropleales.</title>
        <authorList>
            <person name="Suzuki S."/>
            <person name="Yamaguchi H."/>
            <person name="Nakajima N."/>
            <person name="Kawachi M."/>
        </authorList>
    </citation>
    <scope>NUCLEOTIDE SEQUENCE [LARGE SCALE GENOMIC DNA]</scope>
    <source>
        <strain evidence="4 5">NIES-35</strain>
    </source>
</reference>
<dbReference type="SUPFAM" id="SSF49785">
    <property type="entry name" value="Galactose-binding domain-like"/>
    <property type="match status" value="1"/>
</dbReference>
<dbReference type="OrthoDB" id="426386at2759"/>
<dbReference type="PANTHER" id="PTHR15020">
    <property type="entry name" value="FLAVIN REDUCTASE-RELATED"/>
    <property type="match status" value="1"/>
</dbReference>
<dbReference type="InParanoid" id="A0A2V0P7E0"/>
<dbReference type="AlphaFoldDB" id="A0A2V0P7E0"/>
<accession>A0A2V0P7E0</accession>
<dbReference type="Pfam" id="PF13460">
    <property type="entry name" value="NAD_binding_10"/>
    <property type="match status" value="1"/>
</dbReference>
<dbReference type="InterPro" id="IPR008979">
    <property type="entry name" value="Galactose-bd-like_sf"/>
</dbReference>
<comment type="caution">
    <text evidence="4">The sequence shown here is derived from an EMBL/GenBank/DDBJ whole genome shotgun (WGS) entry which is preliminary data.</text>
</comment>
<dbReference type="Pfam" id="PF08547">
    <property type="entry name" value="CIA30"/>
    <property type="match status" value="1"/>
</dbReference>
<proteinExistence type="predicted"/>
<dbReference type="InterPro" id="IPR013857">
    <property type="entry name" value="NADH-UbQ_OxRdtase-assoc_prot30"/>
</dbReference>
<feature type="domain" description="NADH:ubiquinone oxidoreductase intermediate-associated protein 30" evidence="2">
    <location>
        <begin position="255"/>
        <end position="419"/>
    </location>
</feature>
<dbReference type="Gene3D" id="2.60.120.430">
    <property type="entry name" value="Galactose-binding lectin"/>
    <property type="match status" value="1"/>
</dbReference>
<feature type="region of interest" description="Disordered" evidence="1">
    <location>
        <begin position="1"/>
        <end position="50"/>
    </location>
</feature>
<evidence type="ECO:0000259" key="3">
    <source>
        <dbReference type="Pfam" id="PF13460"/>
    </source>
</evidence>
<feature type="region of interest" description="Disordered" evidence="1">
    <location>
        <begin position="604"/>
        <end position="660"/>
    </location>
</feature>
<dbReference type="SUPFAM" id="SSF51735">
    <property type="entry name" value="NAD(P)-binding Rossmann-fold domains"/>
    <property type="match status" value="1"/>
</dbReference>
<dbReference type="EMBL" id="BDRX01000037">
    <property type="protein sequence ID" value="GBF93005.1"/>
    <property type="molecule type" value="Genomic_DNA"/>
</dbReference>
<dbReference type="InterPro" id="IPR016040">
    <property type="entry name" value="NAD(P)-bd_dom"/>
</dbReference>
<dbReference type="InterPro" id="IPR036291">
    <property type="entry name" value="NAD(P)-bd_dom_sf"/>
</dbReference>
<gene>
    <name evidence="4" type="ORF">Rsub_05616</name>
</gene>
<evidence type="ECO:0000256" key="1">
    <source>
        <dbReference type="SAM" id="MobiDB-lite"/>
    </source>
</evidence>
<sequence length="660" mass="67459">MQAAAASCSAPGRNLTRPSASRRTAPARAAPLGGRRRLAAAPPPRAAVDPSSVASAVDLAKPEVLAAAGAGLLALLGGLAAAMGQGGSGLGAALGGAAPADAAADAAPAAEALPRKDAVLVLGATGRAGRAIVQQLLRDGRTVVAAVRSADKATEVFSSLGVAEGRQEGSGGILFVDAGVDVTKEETLTEELFRGVTQVVSALGGVAGRLPDGGFGYLDGMTPEAVEAKGIANVVAAMARFMAPAKRASEVVLSMRTAEDLEAWERLDDVIMGGSSSSGLGPAADGGGAEWKGDLIVEGGGFCGARTRKLGLDLSGFDGLQLRVKSDGQTFKLNVKTADQEDTPESTYQATFDTAEDGDWSTVRLPWHTFVPVKRAQSDPQGEPLTGDSISKLGLVLSRFEFNKMPNPAYHPGPFTLSIAGGVGAYRAPRPQLVLLSSAGVERNAVIGDDTEARKRSIPIVQLNPGGVLNWKYEAECAARASGFPYCVVRATGLDDGSPAASESRLLEADQGDTMSGRVSRAETALVISAALTNPEAAGKTFELRRSEAADGAGAGNGPRQLNRLFLKLAPDANRWRVGLPPFPRAVPPPAPPTEERKAEILADPRVAAAAARDRQQRAKAGLGPVSEAQAAAGEAAGAGAEEGAKEAAKGEKELVSTQA</sequence>
<evidence type="ECO:0000313" key="5">
    <source>
        <dbReference type="Proteomes" id="UP000247498"/>
    </source>
</evidence>
<evidence type="ECO:0008006" key="6">
    <source>
        <dbReference type="Google" id="ProtNLM"/>
    </source>
</evidence>
<name>A0A2V0P7E0_9CHLO</name>
<feature type="compositionally biased region" description="Low complexity" evidence="1">
    <location>
        <begin position="16"/>
        <end position="33"/>
    </location>
</feature>
<protein>
    <recommendedName>
        <fullName evidence="6">NADH:ubiquinone oxidoreductase intermediate-associated protein 30 domain-containing protein</fullName>
    </recommendedName>
</protein>
<evidence type="ECO:0000259" key="2">
    <source>
        <dbReference type="Pfam" id="PF08547"/>
    </source>
</evidence>
<feature type="domain" description="NAD(P)-binding" evidence="3">
    <location>
        <begin position="432"/>
        <end position="535"/>
    </location>
</feature>